<proteinExistence type="predicted"/>
<keyword evidence="4" id="KW-0378">Hydrolase</keyword>
<evidence type="ECO:0000256" key="2">
    <source>
        <dbReference type="ARBA" id="ARBA00013106"/>
    </source>
</evidence>
<evidence type="ECO:0000256" key="1">
    <source>
        <dbReference type="ARBA" id="ARBA00001033"/>
    </source>
</evidence>
<dbReference type="PROSITE" id="PS00630">
    <property type="entry name" value="IMP_2"/>
    <property type="match status" value="1"/>
</dbReference>
<evidence type="ECO:0000313" key="6">
    <source>
        <dbReference type="EMBL" id="MBU9711268.1"/>
    </source>
</evidence>
<dbReference type="Proteomes" id="UP000784880">
    <property type="component" value="Unassembled WGS sequence"/>
</dbReference>
<comment type="caution">
    <text evidence="6">The sequence shown here is derived from an EMBL/GenBank/DDBJ whole genome shotgun (WGS) entry which is preliminary data.</text>
</comment>
<keyword evidence="7" id="KW-1185">Reference proteome</keyword>
<dbReference type="Pfam" id="PF00459">
    <property type="entry name" value="Inositol_P"/>
    <property type="match status" value="1"/>
</dbReference>
<sequence>MSQQSWEELYSIALEWTKEAGTYIREKMKNTYGVSSKANQNDLVTDVDRDVEELFKKKLKECFPDHRLMGEEGSAELVNDLKGVIWILDPIDGTVNFVHQETFFAVSLGVYLNGVGMIGIVYDVMNDEMFSALKGQGAVVNGTKLARLGEVHLNEAIISMNAGWILKDRRLEYFVNESRGIRSYGSAALEIAYVASGRLDAYISFALSPWDIAGGVVLLSEVGGIATNYEGNELSYLEKDTFIAANPFIHEEIIRHVHHKS</sequence>
<dbReference type="InterPro" id="IPR020583">
    <property type="entry name" value="Inositol_monoP_metal-BS"/>
</dbReference>
<dbReference type="EMBL" id="JAHQCS010000064">
    <property type="protein sequence ID" value="MBU9711268.1"/>
    <property type="molecule type" value="Genomic_DNA"/>
</dbReference>
<organism evidence="6 7">
    <name type="scientific">Evansella tamaricis</name>
    <dbReference type="NCBI Taxonomy" id="2069301"/>
    <lineage>
        <taxon>Bacteria</taxon>
        <taxon>Bacillati</taxon>
        <taxon>Bacillota</taxon>
        <taxon>Bacilli</taxon>
        <taxon>Bacillales</taxon>
        <taxon>Bacillaceae</taxon>
        <taxon>Evansella</taxon>
    </lineage>
</organism>
<dbReference type="InterPro" id="IPR000760">
    <property type="entry name" value="Inositol_monophosphatase-like"/>
</dbReference>
<dbReference type="PROSITE" id="PS00629">
    <property type="entry name" value="IMP_1"/>
    <property type="match status" value="1"/>
</dbReference>
<dbReference type="PANTHER" id="PTHR20854:SF4">
    <property type="entry name" value="INOSITOL-1-MONOPHOSPHATASE-RELATED"/>
    <property type="match status" value="1"/>
</dbReference>
<comment type="catalytic activity">
    <reaction evidence="1">
        <text>a myo-inositol phosphate + H2O = myo-inositol + phosphate</text>
        <dbReference type="Rhea" id="RHEA:24056"/>
        <dbReference type="ChEBI" id="CHEBI:15377"/>
        <dbReference type="ChEBI" id="CHEBI:17268"/>
        <dbReference type="ChEBI" id="CHEBI:43474"/>
        <dbReference type="ChEBI" id="CHEBI:84139"/>
        <dbReference type="EC" id="3.1.3.25"/>
    </reaction>
</comment>
<name>A0ABS6JC65_9BACI</name>
<evidence type="ECO:0000256" key="5">
    <source>
        <dbReference type="ARBA" id="ARBA00022842"/>
    </source>
</evidence>
<keyword evidence="3" id="KW-0479">Metal-binding</keyword>
<dbReference type="EC" id="3.1.3.25" evidence="2"/>
<dbReference type="RefSeq" id="WP_217065147.1">
    <property type="nucleotide sequence ID" value="NZ_JAHQCS010000064.1"/>
</dbReference>
<reference evidence="6 7" key="1">
    <citation type="submission" date="2021-06" db="EMBL/GenBank/DDBJ databases">
        <title>Bacillus sp. RD4P76, an endophyte from a halophyte.</title>
        <authorList>
            <person name="Sun J.-Q."/>
        </authorList>
    </citation>
    <scope>NUCLEOTIDE SEQUENCE [LARGE SCALE GENOMIC DNA]</scope>
    <source>
        <strain evidence="6 7">CGMCC 1.15917</strain>
    </source>
</reference>
<evidence type="ECO:0000256" key="4">
    <source>
        <dbReference type="ARBA" id="ARBA00022801"/>
    </source>
</evidence>
<evidence type="ECO:0000313" key="7">
    <source>
        <dbReference type="Proteomes" id="UP000784880"/>
    </source>
</evidence>
<evidence type="ECO:0000256" key="3">
    <source>
        <dbReference type="ARBA" id="ARBA00022723"/>
    </source>
</evidence>
<accession>A0ABS6JC65</accession>
<dbReference type="CDD" id="cd01637">
    <property type="entry name" value="IMPase_like"/>
    <property type="match status" value="1"/>
</dbReference>
<keyword evidence="5" id="KW-0460">Magnesium</keyword>
<protein>
    <recommendedName>
        <fullName evidence="2">inositol-phosphate phosphatase</fullName>
        <ecNumber evidence="2">3.1.3.25</ecNumber>
    </recommendedName>
</protein>
<dbReference type="InterPro" id="IPR020550">
    <property type="entry name" value="Inositol_monophosphatase_CS"/>
</dbReference>
<gene>
    <name evidence="6" type="ORF">KS419_05950</name>
</gene>
<dbReference type="PANTHER" id="PTHR20854">
    <property type="entry name" value="INOSITOL MONOPHOSPHATASE"/>
    <property type="match status" value="1"/>
</dbReference>